<evidence type="ECO:0000313" key="7">
    <source>
        <dbReference type="Proteomes" id="UP000282084"/>
    </source>
</evidence>
<dbReference type="Gene3D" id="1.10.357.10">
    <property type="entry name" value="Tetracycline Repressor, domain 2"/>
    <property type="match status" value="1"/>
</dbReference>
<keyword evidence="7" id="KW-1185">Reference proteome</keyword>
<feature type="domain" description="HTH tetR-type" evidence="5">
    <location>
        <begin position="10"/>
        <end position="69"/>
    </location>
</feature>
<dbReference type="Pfam" id="PF00440">
    <property type="entry name" value="TetR_N"/>
    <property type="match status" value="1"/>
</dbReference>
<dbReference type="PROSITE" id="PS50977">
    <property type="entry name" value="HTH_TETR_2"/>
    <property type="match status" value="1"/>
</dbReference>
<evidence type="ECO:0000313" key="6">
    <source>
        <dbReference type="EMBL" id="RKT53883.1"/>
    </source>
</evidence>
<proteinExistence type="predicted"/>
<evidence type="ECO:0000256" key="2">
    <source>
        <dbReference type="ARBA" id="ARBA00023125"/>
    </source>
</evidence>
<keyword evidence="1" id="KW-0805">Transcription regulation</keyword>
<dbReference type="InterPro" id="IPR049445">
    <property type="entry name" value="TetR_SbtR-like_C"/>
</dbReference>
<sequence>MPERPRADARRNHDLLVTVAAEAFAEQGADASLRDIARRAGVGIGTLYRHFPTREALLAALLDHRFALLRTSAEALLAAEPAEALRHWLTELAHGSATYRGLPESVLAALRDEGSGLHASCAAMRAAAARLLARAQEAGAVAPTVTPEELLTLAVGAAWGSERSAIPVERLLSLAIDGLAAVPRASGTAAGPTAPPRE</sequence>
<dbReference type="Pfam" id="PF21597">
    <property type="entry name" value="TetR_C_43"/>
    <property type="match status" value="1"/>
</dbReference>
<dbReference type="Proteomes" id="UP000282084">
    <property type="component" value="Unassembled WGS sequence"/>
</dbReference>
<evidence type="ECO:0000259" key="5">
    <source>
        <dbReference type="PROSITE" id="PS50977"/>
    </source>
</evidence>
<dbReference type="AlphaFoldDB" id="A0A495VZD1"/>
<dbReference type="EMBL" id="RBXO01000001">
    <property type="protein sequence ID" value="RKT53883.1"/>
    <property type="molecule type" value="Genomic_DNA"/>
</dbReference>
<dbReference type="GO" id="GO:0003700">
    <property type="term" value="F:DNA-binding transcription factor activity"/>
    <property type="evidence" value="ECO:0007669"/>
    <property type="project" value="TreeGrafter"/>
</dbReference>
<dbReference type="InterPro" id="IPR050109">
    <property type="entry name" value="HTH-type_TetR-like_transc_reg"/>
</dbReference>
<name>A0A495VZD1_9PSEU</name>
<comment type="caution">
    <text evidence="6">The sequence shown here is derived from an EMBL/GenBank/DDBJ whole genome shotgun (WGS) entry which is preliminary data.</text>
</comment>
<evidence type="ECO:0000256" key="4">
    <source>
        <dbReference type="PROSITE-ProRule" id="PRU00335"/>
    </source>
</evidence>
<reference evidence="6 7" key="1">
    <citation type="submission" date="2018-10" db="EMBL/GenBank/DDBJ databases">
        <title>Sequencing the genomes of 1000 actinobacteria strains.</title>
        <authorList>
            <person name="Klenk H.-P."/>
        </authorList>
    </citation>
    <scope>NUCLEOTIDE SEQUENCE [LARGE SCALE GENOMIC DNA]</scope>
    <source>
        <strain evidence="6 7">DSM 43800</strain>
    </source>
</reference>
<dbReference type="SUPFAM" id="SSF48498">
    <property type="entry name" value="Tetracyclin repressor-like, C-terminal domain"/>
    <property type="match status" value="1"/>
</dbReference>
<evidence type="ECO:0000256" key="1">
    <source>
        <dbReference type="ARBA" id="ARBA00023015"/>
    </source>
</evidence>
<dbReference type="PRINTS" id="PR00455">
    <property type="entry name" value="HTHTETR"/>
</dbReference>
<keyword evidence="3" id="KW-0804">Transcription</keyword>
<dbReference type="PANTHER" id="PTHR30055:SF234">
    <property type="entry name" value="HTH-TYPE TRANSCRIPTIONAL REGULATOR BETI"/>
    <property type="match status" value="1"/>
</dbReference>
<gene>
    <name evidence="6" type="ORF">C8E97_2469</name>
</gene>
<dbReference type="InterPro" id="IPR001647">
    <property type="entry name" value="HTH_TetR"/>
</dbReference>
<keyword evidence="2 4" id="KW-0238">DNA-binding</keyword>
<dbReference type="GO" id="GO:0000976">
    <property type="term" value="F:transcription cis-regulatory region binding"/>
    <property type="evidence" value="ECO:0007669"/>
    <property type="project" value="TreeGrafter"/>
</dbReference>
<dbReference type="InterPro" id="IPR009057">
    <property type="entry name" value="Homeodomain-like_sf"/>
</dbReference>
<dbReference type="InterPro" id="IPR036271">
    <property type="entry name" value="Tet_transcr_reg_TetR-rel_C_sf"/>
</dbReference>
<protein>
    <submittedName>
        <fullName evidence="6">TetR family transcriptional regulator</fullName>
    </submittedName>
</protein>
<accession>A0A495VZD1</accession>
<evidence type="ECO:0000256" key="3">
    <source>
        <dbReference type="ARBA" id="ARBA00023163"/>
    </source>
</evidence>
<organism evidence="6 7">
    <name type="scientific">Saccharothrix australiensis</name>
    <dbReference type="NCBI Taxonomy" id="2072"/>
    <lineage>
        <taxon>Bacteria</taxon>
        <taxon>Bacillati</taxon>
        <taxon>Actinomycetota</taxon>
        <taxon>Actinomycetes</taxon>
        <taxon>Pseudonocardiales</taxon>
        <taxon>Pseudonocardiaceae</taxon>
        <taxon>Saccharothrix</taxon>
    </lineage>
</organism>
<feature type="DNA-binding region" description="H-T-H motif" evidence="4">
    <location>
        <begin position="32"/>
        <end position="51"/>
    </location>
</feature>
<dbReference type="PANTHER" id="PTHR30055">
    <property type="entry name" value="HTH-TYPE TRANSCRIPTIONAL REGULATOR RUTR"/>
    <property type="match status" value="1"/>
</dbReference>
<dbReference type="RefSeq" id="WP_246018830.1">
    <property type="nucleotide sequence ID" value="NZ_RBXO01000001.1"/>
</dbReference>
<dbReference type="SUPFAM" id="SSF46689">
    <property type="entry name" value="Homeodomain-like"/>
    <property type="match status" value="1"/>
</dbReference>